<evidence type="ECO:0000313" key="4">
    <source>
        <dbReference type="Proteomes" id="UP000789901"/>
    </source>
</evidence>
<dbReference type="EMBL" id="CAJVQB010007397">
    <property type="protein sequence ID" value="CAG8702543.1"/>
    <property type="molecule type" value="Genomic_DNA"/>
</dbReference>
<keyword evidence="2" id="KW-0677">Repeat</keyword>
<protein>
    <submittedName>
        <fullName evidence="3">3858_t:CDS:1</fullName>
    </submittedName>
</protein>
<proteinExistence type="predicted"/>
<evidence type="ECO:0000256" key="1">
    <source>
        <dbReference type="ARBA" id="ARBA00022614"/>
    </source>
</evidence>
<keyword evidence="4" id="KW-1185">Reference proteome</keyword>
<dbReference type="Pfam" id="PF12799">
    <property type="entry name" value="LRR_4"/>
    <property type="match status" value="1"/>
</dbReference>
<organism evidence="3 4">
    <name type="scientific">Gigaspora margarita</name>
    <dbReference type="NCBI Taxonomy" id="4874"/>
    <lineage>
        <taxon>Eukaryota</taxon>
        <taxon>Fungi</taxon>
        <taxon>Fungi incertae sedis</taxon>
        <taxon>Mucoromycota</taxon>
        <taxon>Glomeromycotina</taxon>
        <taxon>Glomeromycetes</taxon>
        <taxon>Diversisporales</taxon>
        <taxon>Gigasporaceae</taxon>
        <taxon>Gigaspora</taxon>
    </lineage>
</organism>
<sequence length="196" mass="22320">MNKVQKYLEKYLKTHCPLQEKKDIKILDIREKDLTGSLDLTGFTNLETVICKNNKINSLDISRCPNLKMLDCSRNRLSSLNMTGLTNLLMLNCENNYLSSLKLTGCSNLQVLSCFNNYLTKLDFLNDLSSEKLSQLLIDNNSFINDNSTSFDLTPFSRALTAGIIDIRNCHFSDKCLFRPADKKSDNHFCNEVGEN</sequence>
<dbReference type="Gene3D" id="3.80.10.10">
    <property type="entry name" value="Ribonuclease Inhibitor"/>
    <property type="match status" value="1"/>
</dbReference>
<comment type="caution">
    <text evidence="3">The sequence shown here is derived from an EMBL/GenBank/DDBJ whole genome shotgun (WGS) entry which is preliminary data.</text>
</comment>
<dbReference type="PANTHER" id="PTHR47566:SF1">
    <property type="entry name" value="PROTEIN NUD1"/>
    <property type="match status" value="1"/>
</dbReference>
<keyword evidence="1" id="KW-0433">Leucine-rich repeat</keyword>
<dbReference type="InterPro" id="IPR032675">
    <property type="entry name" value="LRR_dom_sf"/>
</dbReference>
<reference evidence="3 4" key="1">
    <citation type="submission" date="2021-06" db="EMBL/GenBank/DDBJ databases">
        <authorList>
            <person name="Kallberg Y."/>
            <person name="Tangrot J."/>
            <person name="Rosling A."/>
        </authorList>
    </citation>
    <scope>NUCLEOTIDE SEQUENCE [LARGE SCALE GENOMIC DNA]</scope>
    <source>
        <strain evidence="3 4">120-4 pot B 10/14</strain>
    </source>
</reference>
<dbReference type="Proteomes" id="UP000789901">
    <property type="component" value="Unassembled WGS sequence"/>
</dbReference>
<accession>A0ABN7UYI5</accession>
<dbReference type="PANTHER" id="PTHR47566">
    <property type="match status" value="1"/>
</dbReference>
<evidence type="ECO:0000313" key="3">
    <source>
        <dbReference type="EMBL" id="CAG8702543.1"/>
    </source>
</evidence>
<dbReference type="SUPFAM" id="SSF52058">
    <property type="entry name" value="L domain-like"/>
    <property type="match status" value="1"/>
</dbReference>
<evidence type="ECO:0000256" key="2">
    <source>
        <dbReference type="ARBA" id="ARBA00022737"/>
    </source>
</evidence>
<dbReference type="InterPro" id="IPR025875">
    <property type="entry name" value="Leu-rich_rpt_4"/>
</dbReference>
<gene>
    <name evidence="3" type="ORF">GMARGA_LOCUS12216</name>
</gene>
<name>A0ABN7UYI5_GIGMA</name>
<dbReference type="InterPro" id="IPR052574">
    <property type="entry name" value="CDIRP"/>
</dbReference>